<proteinExistence type="predicted"/>
<comment type="caution">
    <text evidence="3">The sequence shown here is derived from an EMBL/GenBank/DDBJ whole genome shotgun (WGS) entry which is preliminary data.</text>
</comment>
<evidence type="ECO:0000313" key="3">
    <source>
        <dbReference type="EMBL" id="KAH7514246.1"/>
    </source>
</evidence>
<evidence type="ECO:0000313" key="4">
    <source>
        <dbReference type="Proteomes" id="UP000813462"/>
    </source>
</evidence>
<gene>
    <name evidence="3" type="ORF">FEM48_Zijuj11G0068400</name>
</gene>
<protein>
    <submittedName>
        <fullName evidence="3">Uncharacterized protein</fullName>
    </submittedName>
</protein>
<dbReference type="Proteomes" id="UP000813462">
    <property type="component" value="Unassembled WGS sequence"/>
</dbReference>
<sequence length="276" mass="29500">MEGRNGGTSSSSTSTSGIAVTNLRRPSQRIRIENPFALKVGQVFTGFGIGCGVGIGVGRPINIGSIPVVNQVMSATRGATDAFAGVSRHVNSSFGIVPNLPIDQGAISSSLQGGMNIINASSTQNPMGSIMQSATKQTDDTSQGMLGHGNKTTGSVHETFMSKNSSADSTFGSRTEKVINSFLQNPVLKGEENETNEVAGRLRSENNLLHMVMKHQQVIEELKEQNEKLRQILVEELKIPPSKLQASYSTTDLDVNQAAFCSQNCNVIDKVVNWGF</sequence>
<dbReference type="PANTHER" id="PTHR36051">
    <property type="entry name" value="DYNAMIN"/>
    <property type="match status" value="1"/>
</dbReference>
<feature type="region of interest" description="Disordered" evidence="2">
    <location>
        <begin position="1"/>
        <end position="22"/>
    </location>
</feature>
<dbReference type="AlphaFoldDB" id="A0A978UHG5"/>
<accession>A0A978UHG5</accession>
<feature type="coiled-coil region" evidence="1">
    <location>
        <begin position="212"/>
        <end position="239"/>
    </location>
</feature>
<dbReference type="PANTHER" id="PTHR36051:SF2">
    <property type="entry name" value="DYNAMIN"/>
    <property type="match status" value="1"/>
</dbReference>
<feature type="compositionally biased region" description="Low complexity" evidence="2">
    <location>
        <begin position="7"/>
        <end position="17"/>
    </location>
</feature>
<evidence type="ECO:0000256" key="1">
    <source>
        <dbReference type="SAM" id="Coils"/>
    </source>
</evidence>
<reference evidence="3" key="1">
    <citation type="journal article" date="2021" name="Front. Plant Sci.">
        <title>Chromosome-Scale Genome Assembly for Chinese Sour Jujube and Insights Into Its Genome Evolution and Domestication Signature.</title>
        <authorList>
            <person name="Shen L.-Y."/>
            <person name="Luo H."/>
            <person name="Wang X.-L."/>
            <person name="Wang X.-M."/>
            <person name="Qiu X.-J."/>
            <person name="Liu H."/>
            <person name="Zhou S.-S."/>
            <person name="Jia K.-H."/>
            <person name="Nie S."/>
            <person name="Bao Y.-T."/>
            <person name="Zhang R.-G."/>
            <person name="Yun Q.-Z."/>
            <person name="Chai Y.-H."/>
            <person name="Lu J.-Y."/>
            <person name="Li Y."/>
            <person name="Zhao S.-W."/>
            <person name="Mao J.-F."/>
            <person name="Jia S.-G."/>
            <person name="Mao Y.-M."/>
        </authorList>
    </citation>
    <scope>NUCLEOTIDE SEQUENCE</scope>
    <source>
        <strain evidence="3">AT0</strain>
        <tissue evidence="3">Leaf</tissue>
    </source>
</reference>
<keyword evidence="1" id="KW-0175">Coiled coil</keyword>
<dbReference type="EMBL" id="JAEACU010000011">
    <property type="protein sequence ID" value="KAH7514246.1"/>
    <property type="molecule type" value="Genomic_DNA"/>
</dbReference>
<organism evidence="3 4">
    <name type="scientific">Ziziphus jujuba var. spinosa</name>
    <dbReference type="NCBI Taxonomy" id="714518"/>
    <lineage>
        <taxon>Eukaryota</taxon>
        <taxon>Viridiplantae</taxon>
        <taxon>Streptophyta</taxon>
        <taxon>Embryophyta</taxon>
        <taxon>Tracheophyta</taxon>
        <taxon>Spermatophyta</taxon>
        <taxon>Magnoliopsida</taxon>
        <taxon>eudicotyledons</taxon>
        <taxon>Gunneridae</taxon>
        <taxon>Pentapetalae</taxon>
        <taxon>rosids</taxon>
        <taxon>fabids</taxon>
        <taxon>Rosales</taxon>
        <taxon>Rhamnaceae</taxon>
        <taxon>Paliureae</taxon>
        <taxon>Ziziphus</taxon>
    </lineage>
</organism>
<name>A0A978UHG5_ZIZJJ</name>
<evidence type="ECO:0000256" key="2">
    <source>
        <dbReference type="SAM" id="MobiDB-lite"/>
    </source>
</evidence>